<feature type="domain" description="2EXR" evidence="1">
    <location>
        <begin position="20"/>
        <end position="130"/>
    </location>
</feature>
<organism evidence="2 3">
    <name type="scientific">Fusarium equiseti</name>
    <name type="common">Fusarium scirpi</name>
    <dbReference type="NCBI Taxonomy" id="61235"/>
    <lineage>
        <taxon>Eukaryota</taxon>
        <taxon>Fungi</taxon>
        <taxon>Dikarya</taxon>
        <taxon>Ascomycota</taxon>
        <taxon>Pezizomycotina</taxon>
        <taxon>Sordariomycetes</taxon>
        <taxon>Hypocreomycetidae</taxon>
        <taxon>Hypocreales</taxon>
        <taxon>Nectriaceae</taxon>
        <taxon>Fusarium</taxon>
        <taxon>Fusarium incarnatum-equiseti species complex</taxon>
    </lineage>
</organism>
<evidence type="ECO:0000313" key="2">
    <source>
        <dbReference type="EMBL" id="CAG7563823.1"/>
    </source>
</evidence>
<proteinExistence type="predicted"/>
<dbReference type="AlphaFoldDB" id="A0A8J2ITG3"/>
<accession>A0A8J2ITG3</accession>
<dbReference type="EMBL" id="CAJSTJ010000162">
    <property type="protein sequence ID" value="CAG7563823.1"/>
    <property type="molecule type" value="Genomic_DNA"/>
</dbReference>
<evidence type="ECO:0000259" key="1">
    <source>
        <dbReference type="Pfam" id="PF20150"/>
    </source>
</evidence>
<dbReference type="PANTHER" id="PTHR35910">
    <property type="entry name" value="2EXR DOMAIN-CONTAINING PROTEIN"/>
    <property type="match status" value="1"/>
</dbReference>
<comment type="caution">
    <text evidence="2">The sequence shown here is derived from an EMBL/GenBank/DDBJ whole genome shotgun (WGS) entry which is preliminary data.</text>
</comment>
<dbReference type="Proteomes" id="UP000693738">
    <property type="component" value="Unassembled WGS sequence"/>
</dbReference>
<evidence type="ECO:0000313" key="3">
    <source>
        <dbReference type="Proteomes" id="UP000693738"/>
    </source>
</evidence>
<sequence>MSSQQYLEIFNPAPKPCPDFHQFSRFPAEIRYLVWEQALSHERWVRVKLEQGLRHSDMKDAPESDYEIYVHMNTKISKLFRTTRESRRVALRFYRVQPPCRYFLRSTFDGSPAEEGKKGILYLCPELDTLSISTISRLGYLAGDMWDLDPRGVGLVNLAANTITSRQGADEVTKKPGTSRQLLQQALSRVERFIIMKDQRACPLNGNTVAFERLQYDPRLEEEHLMRVYTGEYDTREGFSEFKKLLTELDVIHNHDVDYRLGLCSRGWENDLPHGTDRVAAAEWLRKDEEAFESRLQVMKQRAEDIERYRGRQLPPGHYSHYDQHLDQVPQQAIGFWLFPLKSLGAKLGKRRSRSFGGIGIGFLT</sequence>
<dbReference type="InterPro" id="IPR045518">
    <property type="entry name" value="2EXR"/>
</dbReference>
<name>A0A8J2ITG3_FUSEQ</name>
<gene>
    <name evidence="2" type="ORF">FEQUK3_LOCUS9551</name>
</gene>
<dbReference type="Pfam" id="PF20150">
    <property type="entry name" value="2EXR"/>
    <property type="match status" value="1"/>
</dbReference>
<reference evidence="2" key="1">
    <citation type="submission" date="2021-05" db="EMBL/GenBank/DDBJ databases">
        <authorList>
            <person name="Khan N."/>
        </authorList>
    </citation>
    <scope>NUCLEOTIDE SEQUENCE</scope>
</reference>
<dbReference type="PANTHER" id="PTHR35910:SF1">
    <property type="entry name" value="2EXR DOMAIN-CONTAINING PROTEIN"/>
    <property type="match status" value="1"/>
</dbReference>
<protein>
    <recommendedName>
        <fullName evidence="1">2EXR domain-containing protein</fullName>
    </recommendedName>
</protein>